<organism evidence="4 5">
    <name type="scientific">Maledivibacter halophilus</name>
    <dbReference type="NCBI Taxonomy" id="36842"/>
    <lineage>
        <taxon>Bacteria</taxon>
        <taxon>Bacillati</taxon>
        <taxon>Bacillota</taxon>
        <taxon>Clostridia</taxon>
        <taxon>Peptostreptococcales</taxon>
        <taxon>Caminicellaceae</taxon>
        <taxon>Maledivibacter</taxon>
    </lineage>
</organism>
<evidence type="ECO:0000313" key="5">
    <source>
        <dbReference type="Proteomes" id="UP000190285"/>
    </source>
</evidence>
<dbReference type="Pfam" id="PF03480">
    <property type="entry name" value="DctP"/>
    <property type="match status" value="1"/>
</dbReference>
<dbReference type="AlphaFoldDB" id="A0A1T5M2V5"/>
<keyword evidence="5" id="KW-1185">Reference proteome</keyword>
<dbReference type="CDD" id="cd13603">
    <property type="entry name" value="PBP2_TRAP_Siap_TeaA_like"/>
    <property type="match status" value="1"/>
</dbReference>
<dbReference type="PANTHER" id="PTHR33376">
    <property type="match status" value="1"/>
</dbReference>
<protein>
    <submittedName>
        <fullName evidence="4">Tripartite ATP-independent transporter solute receptor, DctP family</fullName>
    </submittedName>
</protein>
<dbReference type="Gene3D" id="3.40.190.170">
    <property type="entry name" value="Bacterial extracellular solute-binding protein, family 7"/>
    <property type="match status" value="1"/>
</dbReference>
<dbReference type="GO" id="GO:0055085">
    <property type="term" value="P:transmembrane transport"/>
    <property type="evidence" value="ECO:0007669"/>
    <property type="project" value="InterPro"/>
</dbReference>
<keyword evidence="2" id="KW-0813">Transport</keyword>
<dbReference type="PROSITE" id="PS51257">
    <property type="entry name" value="PROKAR_LIPOPROTEIN"/>
    <property type="match status" value="1"/>
</dbReference>
<dbReference type="PANTHER" id="PTHR33376:SF7">
    <property type="entry name" value="C4-DICARBOXYLATE-BINDING PROTEIN DCTB"/>
    <property type="match status" value="1"/>
</dbReference>
<sequence length="352" mass="39596">MRRSIKSVLSLVIIVVLIFSLTACGGKEAKGEKSEKVYKWKLATTYKNPASGAQYNSMGQAIQKFCDDVKEKTNGQVVIEPYFDGTLGGNVELFEQLRRGEIEMYIGQPMASVDKRFGALSLPYLFKDIEEVKELVCDEEGEIFKLVKSWMDEYNLELLAVGPSVFRGFANSKRSIESIEDLNGLAVRIYQDPVVQAFWEEVASPTQLSFGEVYTALQTGTVDGLEFSPTGVVAYKIAEVVDNYTDINWQWTFGLPLLVNDKYLNELPEDLQKTVKECAVEAMKYQGELGSKDDQAAVETLKEEGIKVVELTDEQRQEFIDFAKTLEPKFIEIIGKDTFEQVTSAVEEARNK</sequence>
<evidence type="ECO:0000313" key="4">
    <source>
        <dbReference type="EMBL" id="SKC82354.1"/>
    </source>
</evidence>
<dbReference type="EMBL" id="FUZT01000009">
    <property type="protein sequence ID" value="SKC82354.1"/>
    <property type="molecule type" value="Genomic_DNA"/>
</dbReference>
<reference evidence="4 5" key="1">
    <citation type="submission" date="2017-02" db="EMBL/GenBank/DDBJ databases">
        <authorList>
            <person name="Peterson S.W."/>
        </authorList>
    </citation>
    <scope>NUCLEOTIDE SEQUENCE [LARGE SCALE GENOMIC DNA]</scope>
    <source>
        <strain evidence="4 5">M1</strain>
    </source>
</reference>
<keyword evidence="4" id="KW-0675">Receptor</keyword>
<dbReference type="NCBIfam" id="NF037995">
    <property type="entry name" value="TRAP_S1"/>
    <property type="match status" value="1"/>
</dbReference>
<evidence type="ECO:0000256" key="3">
    <source>
        <dbReference type="ARBA" id="ARBA00022729"/>
    </source>
</evidence>
<dbReference type="Proteomes" id="UP000190285">
    <property type="component" value="Unassembled WGS sequence"/>
</dbReference>
<accession>A0A1T5M2V5</accession>
<evidence type="ECO:0000256" key="2">
    <source>
        <dbReference type="ARBA" id="ARBA00022448"/>
    </source>
</evidence>
<keyword evidence="3" id="KW-0732">Signal</keyword>
<evidence type="ECO:0000256" key="1">
    <source>
        <dbReference type="ARBA" id="ARBA00009023"/>
    </source>
</evidence>
<dbReference type="RefSeq" id="WP_170917487.1">
    <property type="nucleotide sequence ID" value="NZ_FUZT01000009.1"/>
</dbReference>
<dbReference type="InterPro" id="IPR038404">
    <property type="entry name" value="TRAP_DctP_sf"/>
</dbReference>
<name>A0A1T5M2V5_9FIRM</name>
<comment type="similarity">
    <text evidence="1">Belongs to the bacterial solute-binding protein 7 family.</text>
</comment>
<dbReference type="STRING" id="36842.SAMN02194393_03754"/>
<gene>
    <name evidence="4" type="ORF">SAMN02194393_03754</name>
</gene>
<dbReference type="InterPro" id="IPR018389">
    <property type="entry name" value="DctP_fam"/>
</dbReference>
<proteinExistence type="inferred from homology"/>